<dbReference type="InterPro" id="IPR044548">
    <property type="entry name" value="AF0060_NTP-PPase_MazG-like"/>
</dbReference>
<dbReference type="InterPro" id="IPR004518">
    <property type="entry name" value="MazG-like_dom"/>
</dbReference>
<sequence length="105" mass="11932">MDQHTWDTVDRLKEWLDENNPATEQTHRTMRVLKLTEEVGEVAQAVMGATTYNPRKGASHTWQDVETELCDVMLTAMVALRTLTPDARKVFAERLDTVATRSLTS</sequence>
<dbReference type="Proteomes" id="UP000327000">
    <property type="component" value="Unassembled WGS sequence"/>
</dbReference>
<dbReference type="Pfam" id="PF03819">
    <property type="entry name" value="MazG"/>
    <property type="match status" value="1"/>
</dbReference>
<evidence type="ECO:0000313" key="2">
    <source>
        <dbReference type="EMBL" id="KAB7845533.1"/>
    </source>
</evidence>
<dbReference type="SUPFAM" id="SSF101386">
    <property type="entry name" value="all-alpha NTP pyrophosphatases"/>
    <property type="match status" value="1"/>
</dbReference>
<accession>A0A5N5W8J8</accession>
<keyword evidence="3" id="KW-1185">Reference proteome</keyword>
<dbReference type="OrthoDB" id="3785106at2"/>
<dbReference type="CDD" id="cd11533">
    <property type="entry name" value="NTP-PPase_Af0060_like"/>
    <property type="match status" value="1"/>
</dbReference>
<reference evidence="2 3" key="1">
    <citation type="journal article" date="2019" name="Microb. Cell Fact.">
        <title>Exploring novel herbicidin analogues by transcriptional regulator overexpression and MS/MS molecular networking.</title>
        <authorList>
            <person name="Shi Y."/>
            <person name="Gu R."/>
            <person name="Li Y."/>
            <person name="Wang X."/>
            <person name="Ren W."/>
            <person name="Li X."/>
            <person name="Wang L."/>
            <person name="Xie Y."/>
            <person name="Hong B."/>
        </authorList>
    </citation>
    <scope>NUCLEOTIDE SEQUENCE [LARGE SCALE GENOMIC DNA]</scope>
    <source>
        <strain evidence="2 3">US-43</strain>
    </source>
</reference>
<dbReference type="Gene3D" id="1.10.287.1080">
    <property type="entry name" value="MazG-like"/>
    <property type="match status" value="1"/>
</dbReference>
<evidence type="ECO:0000313" key="3">
    <source>
        <dbReference type="Proteomes" id="UP000327000"/>
    </source>
</evidence>
<dbReference type="AlphaFoldDB" id="A0A5N5W8J8"/>
<feature type="domain" description="NTP pyrophosphohydrolase MazG-like" evidence="1">
    <location>
        <begin position="25"/>
        <end position="84"/>
    </location>
</feature>
<proteinExistence type="predicted"/>
<gene>
    <name evidence="2" type="ORF">FRZ00_13690</name>
</gene>
<evidence type="ECO:0000259" key="1">
    <source>
        <dbReference type="Pfam" id="PF03819"/>
    </source>
</evidence>
<comment type="caution">
    <text evidence="2">The sequence shown here is derived from an EMBL/GenBank/DDBJ whole genome shotgun (WGS) entry which is preliminary data.</text>
</comment>
<dbReference type="RefSeq" id="WP_152263660.1">
    <property type="nucleotide sequence ID" value="NZ_VOKX01000026.1"/>
</dbReference>
<dbReference type="EMBL" id="VOKX01000026">
    <property type="protein sequence ID" value="KAB7845533.1"/>
    <property type="molecule type" value="Genomic_DNA"/>
</dbReference>
<organism evidence="2 3">
    <name type="scientific">Streptomyces mobaraensis</name>
    <name type="common">Streptoverticillium mobaraense</name>
    <dbReference type="NCBI Taxonomy" id="35621"/>
    <lineage>
        <taxon>Bacteria</taxon>
        <taxon>Bacillati</taxon>
        <taxon>Actinomycetota</taxon>
        <taxon>Actinomycetes</taxon>
        <taxon>Kitasatosporales</taxon>
        <taxon>Streptomycetaceae</taxon>
        <taxon>Streptomyces</taxon>
    </lineage>
</organism>
<name>A0A5N5W8J8_STRMB</name>
<protein>
    <recommendedName>
        <fullName evidence="1">NTP pyrophosphohydrolase MazG-like domain-containing protein</fullName>
    </recommendedName>
</protein>